<dbReference type="InterPro" id="IPR032557">
    <property type="entry name" value="DUF4935"/>
</dbReference>
<dbReference type="Pfam" id="PF16289">
    <property type="entry name" value="PIN_12"/>
    <property type="match status" value="1"/>
</dbReference>
<evidence type="ECO:0000259" key="1">
    <source>
        <dbReference type="Pfam" id="PF16289"/>
    </source>
</evidence>
<dbReference type="EMBL" id="BOPC01000085">
    <property type="protein sequence ID" value="GIJ29818.1"/>
    <property type="molecule type" value="Genomic_DNA"/>
</dbReference>
<name>A0ABQ4JGS6_9ACTN</name>
<organism evidence="2 3">
    <name type="scientific">Micromonospora qiuiae</name>
    <dbReference type="NCBI Taxonomy" id="502268"/>
    <lineage>
        <taxon>Bacteria</taxon>
        <taxon>Bacillati</taxon>
        <taxon>Actinomycetota</taxon>
        <taxon>Actinomycetes</taxon>
        <taxon>Micromonosporales</taxon>
        <taxon>Micromonosporaceae</taxon>
        <taxon>Micromonospora</taxon>
    </lineage>
</organism>
<dbReference type="CDD" id="cd09854">
    <property type="entry name" value="PIN_VapC-like"/>
    <property type="match status" value="1"/>
</dbReference>
<accession>A0ABQ4JGS6</accession>
<evidence type="ECO:0000313" key="3">
    <source>
        <dbReference type="Proteomes" id="UP000653076"/>
    </source>
</evidence>
<gene>
    <name evidence="2" type="ORF">Vqi01_49800</name>
</gene>
<reference evidence="2 3" key="1">
    <citation type="submission" date="2021-01" db="EMBL/GenBank/DDBJ databases">
        <title>Whole genome shotgun sequence of Verrucosispora qiuiae NBRC 106684.</title>
        <authorList>
            <person name="Komaki H."/>
            <person name="Tamura T."/>
        </authorList>
    </citation>
    <scope>NUCLEOTIDE SEQUENCE [LARGE SCALE GENOMIC DNA]</scope>
    <source>
        <strain evidence="2 3">NBRC 106684</strain>
    </source>
</reference>
<feature type="domain" description="DUF4935" evidence="1">
    <location>
        <begin position="2"/>
        <end position="163"/>
    </location>
</feature>
<protein>
    <recommendedName>
        <fullName evidence="1">DUF4935 domain-containing protein</fullName>
    </recommendedName>
</protein>
<sequence length="409" mass="44863">MIILDTNILWGMKPDSSTADLLRALKAAGIRVAVPWVVLEELVSHRALPYAEAHAKATSALNELKGHVPWGGVPSLREVDTDRHRRHWRDMYRQMVEVIEPSVEVLRTALFRESNVLAPCKRGGQKGGKTGSRDAAIWLTAIEYARDHEDETVYFVSENTKDFGDGTEYLEPMESDLASIEDRFCHLIALDAVVERFAKPAEVDPEFLPALLSDKDSIELLTDALSEHLPTFAHKNDSGWMNAGLACTRLGDGENAGEILAGSEWLFSPSLTFDGVSDVTAHSIGGQDWYMATVRLIASGVMVLPGPNLIPAANALEARVLVTQDETGARPSVLRCKPPRALTAEEASRVPSTEVNQRQEFAVRILSNRLPRQVFAATSDFPQPGSPIDFISTLSTLALAAWTARDSLK</sequence>
<dbReference type="Proteomes" id="UP000653076">
    <property type="component" value="Unassembled WGS sequence"/>
</dbReference>
<proteinExistence type="predicted"/>
<evidence type="ECO:0000313" key="2">
    <source>
        <dbReference type="EMBL" id="GIJ29818.1"/>
    </source>
</evidence>
<keyword evidence="3" id="KW-1185">Reference proteome</keyword>
<comment type="caution">
    <text evidence="2">The sequence shown here is derived from an EMBL/GenBank/DDBJ whole genome shotgun (WGS) entry which is preliminary data.</text>
</comment>
<dbReference type="RefSeq" id="WP_204037270.1">
    <property type="nucleotide sequence ID" value="NZ_BOPC01000085.1"/>
</dbReference>